<feature type="binding site" evidence="4">
    <location>
        <position position="29"/>
    </location>
    <ligand>
        <name>Mg(2+)</name>
        <dbReference type="ChEBI" id="CHEBI:18420"/>
        <label>1</label>
        <note>catalytic</note>
    </ligand>
</feature>
<dbReference type="GO" id="GO:0007165">
    <property type="term" value="P:signal transduction"/>
    <property type="evidence" value="ECO:0007669"/>
    <property type="project" value="TreeGrafter"/>
</dbReference>
<dbReference type="InterPro" id="IPR000760">
    <property type="entry name" value="Inositol_monophosphatase-like"/>
</dbReference>
<accession>A0A7L9WRZ1</accession>
<dbReference type="PROSITE" id="PS00630">
    <property type="entry name" value="IMP_2"/>
    <property type="match status" value="1"/>
</dbReference>
<dbReference type="SUPFAM" id="SSF56655">
    <property type="entry name" value="Carbohydrate phosphatase"/>
    <property type="match status" value="1"/>
</dbReference>
<evidence type="ECO:0000313" key="6">
    <source>
        <dbReference type="Proteomes" id="UP000594118"/>
    </source>
</evidence>
<evidence type="ECO:0008006" key="7">
    <source>
        <dbReference type="Google" id="ProtNLM"/>
    </source>
</evidence>
<dbReference type="GO" id="GO:0008934">
    <property type="term" value="F:inositol monophosphate 1-phosphatase activity"/>
    <property type="evidence" value="ECO:0007669"/>
    <property type="project" value="TreeGrafter"/>
</dbReference>
<dbReference type="GO" id="GO:0006020">
    <property type="term" value="P:inositol metabolic process"/>
    <property type="evidence" value="ECO:0007669"/>
    <property type="project" value="TreeGrafter"/>
</dbReference>
<dbReference type="GO" id="GO:0046872">
    <property type="term" value="F:metal ion binding"/>
    <property type="evidence" value="ECO:0007669"/>
    <property type="project" value="UniProtKB-KW"/>
</dbReference>
<dbReference type="AlphaFoldDB" id="A0A7L9WRZ1"/>
<reference evidence="5 6" key="1">
    <citation type="submission" date="2019-10" db="EMBL/GenBank/DDBJ databases">
        <title>Pseudopuniceibacterium sp. HQ09 islated from Antarctica.</title>
        <authorList>
            <person name="Liao L."/>
            <person name="Su S."/>
            <person name="Chen B."/>
            <person name="Yu Y."/>
        </authorList>
    </citation>
    <scope>NUCLEOTIDE SEQUENCE [LARGE SCALE GENOMIC DNA]</scope>
    <source>
        <strain evidence="5 6">HQ09</strain>
    </source>
</reference>
<dbReference type="KEGG" id="pshq:F3W81_18535"/>
<dbReference type="Pfam" id="PF00459">
    <property type="entry name" value="Inositol_P"/>
    <property type="match status" value="1"/>
</dbReference>
<dbReference type="EMBL" id="CP045201">
    <property type="protein sequence ID" value="QOL82642.1"/>
    <property type="molecule type" value="Genomic_DNA"/>
</dbReference>
<dbReference type="Gene3D" id="3.40.190.80">
    <property type="match status" value="1"/>
</dbReference>
<dbReference type="InterPro" id="IPR020550">
    <property type="entry name" value="Inositol_monophosphatase_CS"/>
</dbReference>
<dbReference type="PANTHER" id="PTHR20854:SF4">
    <property type="entry name" value="INOSITOL-1-MONOPHOSPHATASE-RELATED"/>
    <property type="match status" value="1"/>
</dbReference>
<evidence type="ECO:0000256" key="2">
    <source>
        <dbReference type="ARBA" id="ARBA00022723"/>
    </source>
</evidence>
<evidence type="ECO:0000256" key="4">
    <source>
        <dbReference type="PIRSR" id="PIRSR600760-2"/>
    </source>
</evidence>
<comment type="cofactor">
    <cofactor evidence="4">
        <name>Mg(2+)</name>
        <dbReference type="ChEBI" id="CHEBI:18420"/>
    </cofactor>
</comment>
<evidence type="ECO:0000256" key="3">
    <source>
        <dbReference type="ARBA" id="ARBA00022842"/>
    </source>
</evidence>
<name>A0A7L9WRZ1_9RHOB</name>
<dbReference type="PANTHER" id="PTHR20854">
    <property type="entry name" value="INOSITOL MONOPHOSPHATASE"/>
    <property type="match status" value="1"/>
</dbReference>
<keyword evidence="3 4" id="KW-0460">Magnesium</keyword>
<evidence type="ECO:0000256" key="1">
    <source>
        <dbReference type="ARBA" id="ARBA00009759"/>
    </source>
</evidence>
<dbReference type="Proteomes" id="UP000594118">
    <property type="component" value="Chromosome"/>
</dbReference>
<keyword evidence="2 4" id="KW-0479">Metal-binding</keyword>
<keyword evidence="6" id="KW-1185">Reference proteome</keyword>
<dbReference type="GO" id="GO:0046854">
    <property type="term" value="P:phosphatidylinositol phosphate biosynthetic process"/>
    <property type="evidence" value="ECO:0007669"/>
    <property type="project" value="InterPro"/>
</dbReference>
<sequence>MPGAGALTLAHMAAGRLDGFWEAQIYPWDVAAGIVLVREAGGLLTPFGEDRGWSGAAPLMALAPALKEILSTSLPGASCWTGPLQGLR</sequence>
<protein>
    <recommendedName>
        <fullName evidence="7">Inositol monophosphatase</fullName>
    </recommendedName>
</protein>
<proteinExistence type="inferred from homology"/>
<gene>
    <name evidence="5" type="ORF">F3W81_18535</name>
</gene>
<evidence type="ECO:0000313" key="5">
    <source>
        <dbReference type="EMBL" id="QOL82642.1"/>
    </source>
</evidence>
<comment type="similarity">
    <text evidence="1">Belongs to the inositol monophosphatase superfamily.</text>
</comment>
<organism evidence="5 6">
    <name type="scientific">Pseudooceanicola spongiae</name>
    <dbReference type="NCBI Taxonomy" id="2613965"/>
    <lineage>
        <taxon>Bacteria</taxon>
        <taxon>Pseudomonadati</taxon>
        <taxon>Pseudomonadota</taxon>
        <taxon>Alphaproteobacteria</taxon>
        <taxon>Rhodobacterales</taxon>
        <taxon>Paracoccaceae</taxon>
        <taxon>Pseudooceanicola</taxon>
    </lineage>
</organism>